<gene>
    <name evidence="2" type="ORF">EH28_02598</name>
</gene>
<reference evidence="2" key="1">
    <citation type="journal article" date="2015" name="PLoS Genet.">
        <title>Genome Sequencing of the Perciform Fish Larimichthys crocea Provides Insights into Molecular and Genetic Mechanisms of Stress Adaptation.</title>
        <authorList>
            <person name="Ao J."/>
            <person name="Mu Y."/>
            <person name="Xiang L.X."/>
            <person name="Fan D."/>
            <person name="Feng M."/>
            <person name="Zhang S."/>
            <person name="Shi Q."/>
            <person name="Zhu L.Y."/>
            <person name="Li T."/>
            <person name="Ding Y."/>
            <person name="Nie L."/>
            <person name="Li Q."/>
            <person name="Dong W.R."/>
            <person name="Jiang L."/>
            <person name="Sun B."/>
            <person name="Zhang X."/>
            <person name="Li M."/>
            <person name="Zhang H.Q."/>
            <person name="Xie S."/>
            <person name="Zhu Y."/>
            <person name="Jiang X."/>
            <person name="Wang X."/>
            <person name="Mu P."/>
            <person name="Chen W."/>
            <person name="Yue Z."/>
            <person name="Wang Z."/>
            <person name="Wang J."/>
            <person name="Shao J.Z."/>
            <person name="Chen X."/>
        </authorList>
    </citation>
    <scope>NUCLEOTIDE SEQUENCE [LARGE SCALE GENOMIC DNA]</scope>
    <source>
        <strain evidence="2">SSNF</strain>
        <tissue evidence="2">Blood</tissue>
    </source>
</reference>
<dbReference type="AlphaFoldDB" id="A0A0F8AT02"/>
<accession>A0A0F8AT02</accession>
<organism evidence="2">
    <name type="scientific">Larimichthys crocea</name>
    <name type="common">Large yellow croaker</name>
    <name type="synonym">Pseudosciaena crocea</name>
    <dbReference type="NCBI Taxonomy" id="215358"/>
    <lineage>
        <taxon>Eukaryota</taxon>
        <taxon>Metazoa</taxon>
        <taxon>Chordata</taxon>
        <taxon>Craniata</taxon>
        <taxon>Vertebrata</taxon>
        <taxon>Euteleostomi</taxon>
        <taxon>Actinopterygii</taxon>
        <taxon>Neopterygii</taxon>
        <taxon>Teleostei</taxon>
        <taxon>Neoteleostei</taxon>
        <taxon>Acanthomorphata</taxon>
        <taxon>Eupercaria</taxon>
        <taxon>Sciaenidae</taxon>
        <taxon>Larimichthys</taxon>
    </lineage>
</organism>
<proteinExistence type="predicted"/>
<sequence length="320" mass="35440">MTAKHRKGKSNHKQEENFFKNDVVETEVRAGGNNHALLLVLFLMIVIGGAIGAWFCVQQNQTLSQLTDNLMGMQMKIVKLQSSHEEMRQSSSKQHISESLETRLNALEESNELAQKQVGMALATAEQLRTSDLPAQVLSLHTEMKTRLAEMQQATVSLEQLSQLQTMLKGKSEEFEGVRIQVADLAVVSSELSSKVEVLSRSLGEAESKLEERAGQVAALSATLDGQAAAVVGLKEQVDTYQAQLEASTLEMASVRGLLEREQSQQLQQDSVEEQLKVSSTLQDQNSAYKSKSRLHTSQAEMFEVIHRSVTRLNQICLCI</sequence>
<evidence type="ECO:0000256" key="1">
    <source>
        <dbReference type="SAM" id="Phobius"/>
    </source>
</evidence>
<feature type="transmembrane region" description="Helical" evidence="1">
    <location>
        <begin position="36"/>
        <end position="55"/>
    </location>
</feature>
<keyword evidence="1" id="KW-1133">Transmembrane helix</keyword>
<evidence type="ECO:0000313" key="2">
    <source>
        <dbReference type="EMBL" id="KKF33096.1"/>
    </source>
</evidence>
<dbReference type="SUPFAM" id="SSF57997">
    <property type="entry name" value="Tropomyosin"/>
    <property type="match status" value="1"/>
</dbReference>
<keyword evidence="1" id="KW-0812">Transmembrane</keyword>
<name>A0A0F8AT02_LARCR</name>
<dbReference type="eggNOG" id="ENOG502SDD4">
    <property type="taxonomic scope" value="Eukaryota"/>
</dbReference>
<protein>
    <submittedName>
        <fullName evidence="2">Uncharacterized protein</fullName>
    </submittedName>
</protein>
<keyword evidence="1" id="KW-0472">Membrane</keyword>
<dbReference type="EMBL" id="KQ040916">
    <property type="protein sequence ID" value="KKF33096.1"/>
    <property type="molecule type" value="Genomic_DNA"/>
</dbReference>